<dbReference type="InterPro" id="IPR000845">
    <property type="entry name" value="Nucleoside_phosphorylase_d"/>
</dbReference>
<feature type="non-terminal residue" evidence="5">
    <location>
        <position position="673"/>
    </location>
</feature>
<keyword evidence="1" id="KW-0687">Ribonucleoprotein</keyword>
<feature type="region of interest" description="Disordered" evidence="2">
    <location>
        <begin position="620"/>
        <end position="645"/>
    </location>
</feature>
<dbReference type="GO" id="GO:0009116">
    <property type="term" value="P:nucleoside metabolic process"/>
    <property type="evidence" value="ECO:0007669"/>
    <property type="project" value="InterPro"/>
</dbReference>
<reference evidence="5" key="1">
    <citation type="submission" date="2020-05" db="EMBL/GenBank/DDBJ databases">
        <title>Phylogenomic resolution of chytrid fungi.</title>
        <authorList>
            <person name="Stajich J.E."/>
            <person name="Amses K."/>
            <person name="Simmons R."/>
            <person name="Seto K."/>
            <person name="Myers J."/>
            <person name="Bonds A."/>
            <person name="Quandt C.A."/>
            <person name="Barry K."/>
            <person name="Liu P."/>
            <person name="Grigoriev I."/>
            <person name="Longcore J.E."/>
            <person name="James T.Y."/>
        </authorList>
    </citation>
    <scope>NUCLEOTIDE SEQUENCE</scope>
    <source>
        <strain evidence="5">JEL0513</strain>
    </source>
</reference>
<dbReference type="GO" id="GO:0006409">
    <property type="term" value="P:tRNA export from nucleus"/>
    <property type="evidence" value="ECO:0007669"/>
    <property type="project" value="TreeGrafter"/>
</dbReference>
<keyword evidence="1" id="KW-0690">Ribosome biogenesis</keyword>
<dbReference type="EMBL" id="JADGJH010000323">
    <property type="protein sequence ID" value="KAJ3131051.1"/>
    <property type="molecule type" value="Genomic_DNA"/>
</dbReference>
<dbReference type="InterPro" id="IPR005554">
    <property type="entry name" value="NOL6/Upt22"/>
</dbReference>
<evidence type="ECO:0000256" key="1">
    <source>
        <dbReference type="RuleBase" id="RU364032"/>
    </source>
</evidence>
<dbReference type="Gene3D" id="3.40.50.1580">
    <property type="entry name" value="Nucleoside phosphorylase domain"/>
    <property type="match status" value="1"/>
</dbReference>
<dbReference type="PANTHER" id="PTHR17972:SF0">
    <property type="entry name" value="NUCLEOLAR PROTEIN 6"/>
    <property type="match status" value="1"/>
</dbReference>
<name>A0AAD5T5D0_9FUNG</name>
<keyword evidence="1" id="KW-0694">RNA-binding</keyword>
<dbReference type="PANTHER" id="PTHR17972">
    <property type="entry name" value="NUCLEOLAR RNA-ASSOCIATED PROTEIN"/>
    <property type="match status" value="1"/>
</dbReference>
<feature type="compositionally biased region" description="Polar residues" evidence="2">
    <location>
        <begin position="313"/>
        <end position="322"/>
    </location>
</feature>
<dbReference type="CDD" id="cd17769">
    <property type="entry name" value="NP_TgUP-like"/>
    <property type="match status" value="1"/>
</dbReference>
<dbReference type="GO" id="GO:0034456">
    <property type="term" value="C:UTP-C complex"/>
    <property type="evidence" value="ECO:0007669"/>
    <property type="project" value="TreeGrafter"/>
</dbReference>
<evidence type="ECO:0000313" key="5">
    <source>
        <dbReference type="EMBL" id="KAJ3131051.1"/>
    </source>
</evidence>
<comment type="caution">
    <text evidence="5">The sequence shown here is derived from an EMBL/GenBank/DDBJ whole genome shotgun (WGS) entry which is preliminary data.</text>
</comment>
<dbReference type="GO" id="GO:0032545">
    <property type="term" value="C:CURI complex"/>
    <property type="evidence" value="ECO:0007669"/>
    <property type="project" value="TreeGrafter"/>
</dbReference>
<feature type="domain" description="Nucleoside phosphorylase" evidence="3">
    <location>
        <begin position="29"/>
        <end position="243"/>
    </location>
</feature>
<dbReference type="Gene3D" id="1.10.1410.10">
    <property type="match status" value="1"/>
</dbReference>
<feature type="compositionally biased region" description="Acidic residues" evidence="2">
    <location>
        <begin position="323"/>
        <end position="351"/>
    </location>
</feature>
<dbReference type="InterPro" id="IPR035082">
    <property type="entry name" value="Nrap_D1"/>
</dbReference>
<dbReference type="InterPro" id="IPR035994">
    <property type="entry name" value="Nucleoside_phosphorylase_sf"/>
</dbReference>
<protein>
    <recommendedName>
        <fullName evidence="1">U3 small nucleolar RNA-associated protein 22</fullName>
    </recommendedName>
</protein>
<dbReference type="GO" id="GO:0003723">
    <property type="term" value="F:RNA binding"/>
    <property type="evidence" value="ECO:0007669"/>
    <property type="project" value="UniProtKB-KW"/>
</dbReference>
<evidence type="ECO:0000259" key="4">
    <source>
        <dbReference type="Pfam" id="PF03813"/>
    </source>
</evidence>
<feature type="compositionally biased region" description="Polar residues" evidence="2">
    <location>
        <begin position="623"/>
        <end position="642"/>
    </location>
</feature>
<dbReference type="GO" id="GO:0006364">
    <property type="term" value="P:rRNA processing"/>
    <property type="evidence" value="ECO:0007669"/>
    <property type="project" value="UniProtKB-KW"/>
</dbReference>
<comment type="similarity">
    <text evidence="1">Belongs to the NRAP family.</text>
</comment>
<feature type="compositionally biased region" description="Acidic residues" evidence="2">
    <location>
        <begin position="361"/>
        <end position="374"/>
    </location>
</feature>
<sequence>MRFSDANFPLTADGRTYHVGSKLGDTANLILTVGDPARAALIAQSHLQNTTTVTSKRGFVTITGNYRNHRLSIVAIGMGMPMMDFFVREVRAVTTGPLFIIRFGSCGSISLNAPVGSVAVVTEGAVAVTRNFDYFQTNSQSQTLFQPYNISGIAKPDFFLTNHLLAKISEAATSSTENTPVSTGINVTADSFYSSQARTDSRFPSDDNDELLNTIRNKFPAAITLEMETFMLLHLANSVGVPSLKKNRGRNEDDADPSLKIHAAAAMMVFADRVGGEMKKTDVPSSTKLVSKGNKRRRPEIVAVTKDHEIRGNNKQTTASNEETFDDMIDDDGSGDDDDEDDDDDDDDENNDGNGNNNNNDDVDSVLDDSENDNAPEKPAAKKPRVAAKSSDSRYKLPTTEEIHALKETTDLFQSNLFKLQIDELLREATPDYTKSGPLDKTLHAIKNVLDSCESTPSLNLTDAIKTLRKHGVEIPFSRVDGPSPETTKYTFSFVKPSKVFIAGSYLVKTITKSRHGFNVDVAVHMPDDGFTEKDHLNNRYFHKRAYYLAVIAAALKESPAFNDTEISFQLLNKDPRRPVIAISLPTTALAAGFAGPGTAITIRVIPVVSPDLFSVHKLAPGRNNNRPSTDLKNNGSGSSIENFPPTPRYNSAILMDTGLIAHLNAMHSRAAA</sequence>
<dbReference type="GO" id="GO:0032040">
    <property type="term" value="C:small-subunit processome"/>
    <property type="evidence" value="ECO:0007669"/>
    <property type="project" value="TreeGrafter"/>
</dbReference>
<comment type="subcellular location">
    <subcellularLocation>
        <location evidence="1">Nucleus</location>
        <location evidence="1">Nucleolus</location>
    </subcellularLocation>
</comment>
<evidence type="ECO:0000256" key="2">
    <source>
        <dbReference type="SAM" id="MobiDB-lite"/>
    </source>
</evidence>
<feature type="region of interest" description="Disordered" evidence="2">
    <location>
        <begin position="278"/>
        <end position="394"/>
    </location>
</feature>
<proteinExistence type="inferred from homology"/>
<dbReference type="Proteomes" id="UP001211907">
    <property type="component" value="Unassembled WGS sequence"/>
</dbReference>
<evidence type="ECO:0000259" key="3">
    <source>
        <dbReference type="Pfam" id="PF01048"/>
    </source>
</evidence>
<gene>
    <name evidence="5" type="ORF">HK100_006925</name>
</gene>
<feature type="domain" description="Nrap protein" evidence="4">
    <location>
        <begin position="520"/>
        <end position="669"/>
    </location>
</feature>
<dbReference type="GO" id="GO:0003824">
    <property type="term" value="F:catalytic activity"/>
    <property type="evidence" value="ECO:0007669"/>
    <property type="project" value="InterPro"/>
</dbReference>
<keyword evidence="1" id="KW-0539">Nucleus</keyword>
<keyword evidence="1" id="KW-0698">rRNA processing</keyword>
<accession>A0AAD5T5D0</accession>
<organism evidence="5 6">
    <name type="scientific">Physocladia obscura</name>
    <dbReference type="NCBI Taxonomy" id="109957"/>
    <lineage>
        <taxon>Eukaryota</taxon>
        <taxon>Fungi</taxon>
        <taxon>Fungi incertae sedis</taxon>
        <taxon>Chytridiomycota</taxon>
        <taxon>Chytridiomycota incertae sedis</taxon>
        <taxon>Chytridiomycetes</taxon>
        <taxon>Chytridiales</taxon>
        <taxon>Chytriomycetaceae</taxon>
        <taxon>Physocladia</taxon>
    </lineage>
</organism>
<evidence type="ECO:0000313" key="6">
    <source>
        <dbReference type="Proteomes" id="UP001211907"/>
    </source>
</evidence>
<dbReference type="SUPFAM" id="SSF53167">
    <property type="entry name" value="Purine and uridine phosphorylases"/>
    <property type="match status" value="1"/>
</dbReference>
<dbReference type="AlphaFoldDB" id="A0AAD5T5D0"/>
<keyword evidence="6" id="KW-1185">Reference proteome</keyword>
<dbReference type="Pfam" id="PF03813">
    <property type="entry name" value="Nrap"/>
    <property type="match status" value="1"/>
</dbReference>
<dbReference type="Pfam" id="PF01048">
    <property type="entry name" value="PNP_UDP_1"/>
    <property type="match status" value="1"/>
</dbReference>